<dbReference type="Proteomes" id="UP000078476">
    <property type="component" value="Unassembled WGS sequence"/>
</dbReference>
<keyword evidence="16" id="KW-1185">Reference proteome</keyword>
<keyword evidence="5 13" id="KW-1003">Cell membrane</keyword>
<dbReference type="Gene3D" id="3.40.1690.10">
    <property type="entry name" value="secretion proteins EscU"/>
    <property type="match status" value="1"/>
</dbReference>
<dbReference type="PANTHER" id="PTHR30531">
    <property type="entry name" value="FLAGELLAR BIOSYNTHETIC PROTEIN FLHB"/>
    <property type="match status" value="1"/>
</dbReference>
<organism evidence="15 16">
    <name type="scientific">Methylomonas lenta</name>
    <dbReference type="NCBI Taxonomy" id="980561"/>
    <lineage>
        <taxon>Bacteria</taxon>
        <taxon>Pseudomonadati</taxon>
        <taxon>Pseudomonadota</taxon>
        <taxon>Gammaproteobacteria</taxon>
        <taxon>Methylococcales</taxon>
        <taxon>Methylococcaceae</taxon>
        <taxon>Methylomonas</taxon>
    </lineage>
</organism>
<evidence type="ECO:0000256" key="11">
    <source>
        <dbReference type="ARBA" id="ARBA00023225"/>
    </source>
</evidence>
<dbReference type="GO" id="GO:0044780">
    <property type="term" value="P:bacterial-type flagellum assembly"/>
    <property type="evidence" value="ECO:0007669"/>
    <property type="project" value="InterPro"/>
</dbReference>
<evidence type="ECO:0000256" key="5">
    <source>
        <dbReference type="ARBA" id="ARBA00022475"/>
    </source>
</evidence>
<dbReference type="Gene3D" id="6.10.250.2080">
    <property type="match status" value="1"/>
</dbReference>
<dbReference type="GO" id="GO:0009306">
    <property type="term" value="P:protein secretion"/>
    <property type="evidence" value="ECO:0007669"/>
    <property type="project" value="InterPro"/>
</dbReference>
<comment type="subcellular location">
    <subcellularLocation>
        <location evidence="1">Cell membrane</location>
        <topology evidence="1">Multi-pass membrane protein</topology>
    </subcellularLocation>
</comment>
<dbReference type="STRING" id="980561.A1359_01880"/>
<evidence type="ECO:0000313" key="16">
    <source>
        <dbReference type="Proteomes" id="UP000078476"/>
    </source>
</evidence>
<dbReference type="InterPro" id="IPR029025">
    <property type="entry name" value="T3SS_substrate_exporter_C"/>
</dbReference>
<evidence type="ECO:0000256" key="4">
    <source>
        <dbReference type="ARBA" id="ARBA00022448"/>
    </source>
</evidence>
<feature type="transmembrane region" description="Helical" evidence="13">
    <location>
        <begin position="138"/>
        <end position="164"/>
    </location>
</feature>
<dbReference type="PANTHER" id="PTHR30531:SF12">
    <property type="entry name" value="FLAGELLAR BIOSYNTHETIC PROTEIN FLHB"/>
    <property type="match status" value="1"/>
</dbReference>
<dbReference type="NCBIfam" id="TIGR00328">
    <property type="entry name" value="flhB"/>
    <property type="match status" value="1"/>
</dbReference>
<dbReference type="GO" id="GO:0005886">
    <property type="term" value="C:plasma membrane"/>
    <property type="evidence" value="ECO:0007669"/>
    <property type="project" value="UniProtKB-SubCell"/>
</dbReference>
<dbReference type="OrthoDB" id="9807950at2"/>
<evidence type="ECO:0000256" key="1">
    <source>
        <dbReference type="ARBA" id="ARBA00004651"/>
    </source>
</evidence>
<accession>A0A177N0S4</accession>
<dbReference type="AlphaFoldDB" id="A0A177N0S4"/>
<keyword evidence="15" id="KW-0282">Flagellum</keyword>
<evidence type="ECO:0000256" key="9">
    <source>
        <dbReference type="ARBA" id="ARBA00022989"/>
    </source>
</evidence>
<evidence type="ECO:0000256" key="3">
    <source>
        <dbReference type="ARBA" id="ARBA00021622"/>
    </source>
</evidence>
<keyword evidence="7 13" id="KW-1005">Bacterial flagellum biogenesis</keyword>
<evidence type="ECO:0000256" key="13">
    <source>
        <dbReference type="RuleBase" id="RU364091"/>
    </source>
</evidence>
<dbReference type="RefSeq" id="WP_066986619.1">
    <property type="nucleotide sequence ID" value="NZ_LUUI01000149.1"/>
</dbReference>
<dbReference type="InterPro" id="IPR006135">
    <property type="entry name" value="T3SS_substrate_exporter"/>
</dbReference>
<feature type="transmembrane region" description="Helical" evidence="13">
    <location>
        <begin position="189"/>
        <end position="214"/>
    </location>
</feature>
<evidence type="ECO:0000256" key="14">
    <source>
        <dbReference type="SAM" id="MobiDB-lite"/>
    </source>
</evidence>
<dbReference type="InterPro" id="IPR006136">
    <property type="entry name" value="FlhB"/>
</dbReference>
<dbReference type="PRINTS" id="PR00950">
    <property type="entry name" value="TYPE3IMSPROT"/>
</dbReference>
<evidence type="ECO:0000256" key="12">
    <source>
        <dbReference type="ARBA" id="ARBA00025078"/>
    </source>
</evidence>
<evidence type="ECO:0000256" key="8">
    <source>
        <dbReference type="ARBA" id="ARBA00022927"/>
    </source>
</evidence>
<sequence length="375" mass="41810">MADDSGQDKTEDATSKRLSDSRKKGQVPRSKELNTFVTMIVSAALFFYLGRYMVSGLVDMMKHQFELSREVIFDPNAPIMYFETAIVEGYSVIAPLMIILMIADLLTPLLMGGWNFADEALQPKFSKLNPLQGIKKIIGIQGVVELIKAIIKVILIGFVAWNLFKVYFDDFMSLSRLNLDQALFRTGEILVMSVLVLSSTLLLLVLIDVPYQLWNHQRQLKMTKQEVRDEAKESEGSLELKGKIRQMQMQAAQRRMMEAVPSADVIVTNPTHFAVALKYDPNGSGAPILVAKGTDLVAAQIRNLALANKVTLVAAPSLARALYYSTELNQEIPRGLFLAVAQVLAYVFQLRAATQNGWGKPVPPSDVQVPDEFRQ</sequence>
<evidence type="ECO:0000256" key="10">
    <source>
        <dbReference type="ARBA" id="ARBA00023136"/>
    </source>
</evidence>
<dbReference type="EMBL" id="LUUI01000149">
    <property type="protein sequence ID" value="OAI10810.1"/>
    <property type="molecule type" value="Genomic_DNA"/>
</dbReference>
<feature type="region of interest" description="Disordered" evidence="14">
    <location>
        <begin position="1"/>
        <end position="26"/>
    </location>
</feature>
<evidence type="ECO:0000256" key="6">
    <source>
        <dbReference type="ARBA" id="ARBA00022692"/>
    </source>
</evidence>
<dbReference type="Pfam" id="PF01312">
    <property type="entry name" value="Bac_export_2"/>
    <property type="match status" value="1"/>
</dbReference>
<keyword evidence="6 13" id="KW-0812">Transmembrane</keyword>
<evidence type="ECO:0000313" key="15">
    <source>
        <dbReference type="EMBL" id="OAI10810.1"/>
    </source>
</evidence>
<name>A0A177N0S4_9GAMM</name>
<evidence type="ECO:0000256" key="7">
    <source>
        <dbReference type="ARBA" id="ARBA00022795"/>
    </source>
</evidence>
<keyword evidence="15" id="KW-0966">Cell projection</keyword>
<keyword evidence="4 13" id="KW-0813">Transport</keyword>
<gene>
    <name evidence="13" type="primary">flhB</name>
    <name evidence="15" type="ORF">A1359_01880</name>
</gene>
<comment type="caution">
    <text evidence="15">The sequence shown here is derived from an EMBL/GenBank/DDBJ whole genome shotgun (WGS) entry which is preliminary data.</text>
</comment>
<keyword evidence="10 13" id="KW-0472">Membrane</keyword>
<reference evidence="15 16" key="1">
    <citation type="submission" date="2016-03" db="EMBL/GenBank/DDBJ databases">
        <authorList>
            <person name="Ploux O."/>
        </authorList>
    </citation>
    <scope>NUCLEOTIDE SEQUENCE [LARGE SCALE GENOMIC DNA]</scope>
    <source>
        <strain evidence="15 16">R-45370</strain>
    </source>
</reference>
<proteinExistence type="inferred from homology"/>
<evidence type="ECO:0000256" key="2">
    <source>
        <dbReference type="ARBA" id="ARBA00010690"/>
    </source>
</evidence>
<feature type="transmembrane region" description="Helical" evidence="13">
    <location>
        <begin position="92"/>
        <end position="117"/>
    </location>
</feature>
<keyword evidence="11 13" id="KW-1006">Bacterial flagellum protein export</keyword>
<protein>
    <recommendedName>
        <fullName evidence="3 13">Flagellar biosynthetic protein FlhB</fullName>
    </recommendedName>
</protein>
<dbReference type="SUPFAM" id="SSF160544">
    <property type="entry name" value="EscU C-terminal domain-like"/>
    <property type="match status" value="1"/>
</dbReference>
<keyword evidence="9 13" id="KW-1133">Transmembrane helix</keyword>
<feature type="compositionally biased region" description="Basic and acidic residues" evidence="14">
    <location>
        <begin position="1"/>
        <end position="23"/>
    </location>
</feature>
<comment type="function">
    <text evidence="12 13">Required for formation of the rod structure in the basal body of the flagellar apparatus. Together with FliI and FliH, may constitute the export apparatus of flagellin.</text>
</comment>
<keyword evidence="15" id="KW-0969">Cilium</keyword>
<feature type="transmembrane region" description="Helical" evidence="13">
    <location>
        <begin position="33"/>
        <end position="54"/>
    </location>
</feature>
<keyword evidence="8 13" id="KW-0653">Protein transport</keyword>
<comment type="similarity">
    <text evidence="2 13">Belongs to the type III secretion exporter family.</text>
</comment>